<reference evidence="3 4" key="1">
    <citation type="submission" date="2015-04" db="EMBL/GenBank/DDBJ databases">
        <authorList>
            <consortium name="Pathogen Informatics"/>
        </authorList>
    </citation>
    <scope>NUCLEOTIDE SEQUENCE [LARGE SCALE GENOMIC DNA]</scope>
    <source>
        <strain evidence="3 4">SGS1</strain>
    </source>
</reference>
<dbReference type="SUPFAM" id="SSF54791">
    <property type="entry name" value="Eukaryotic type KH-domain (KH-domain type I)"/>
    <property type="match status" value="1"/>
</dbReference>
<dbReference type="VEuPathDB" id="PlasmoDB:PRELSG_0832900"/>
<dbReference type="Gene3D" id="3.30.1370.10">
    <property type="entry name" value="K Homology domain, type 1"/>
    <property type="match status" value="1"/>
</dbReference>
<evidence type="ECO:0000259" key="2">
    <source>
        <dbReference type="Pfam" id="PF22675"/>
    </source>
</evidence>
<sequence length="444" mass="51613">MNNLLLKQQMYQKNSKDQNSITKLNNTSSNRDGGYQRNSNIGKINMNNMPNNNIYNNSNNLNNDNYSLGLFIDNPQNAFVFDEKDLKTLFSYYKGAKNIRILNDKAAAQITFYDQNMIQQVKKDINGLTINDIGTIRCIILNEGKVIEQFLPFSANDPAHLQNSNLYSNNENTVNMLKKLASLLQPQNNTNIKKKNDMNQLTKNQVNNKINHTNYSNSNSNFNPIHNKNDQNENPYANKRLSRIELIDIFGFPSEFDVMKKILGKNNSNITYINDQTNNNVKIEIKGKPINEAPVVERMHISVLSDDIPSYKKGIELIIKLLNSIFKEFCDFCFEKKYPVPENLAFKRHEYTYNPDGTTKYLGYKENSHILKENCKNDYMYKKNKNIPKNEKDKRIPNNTFNMYSNSNLQYNNQNVISGDFKEINYKESNQGNFRNIKLNRTRD</sequence>
<gene>
    <name evidence="3" type="ORF">PRELSG_0832900</name>
</gene>
<accession>A0A1J1H5R0</accession>
<dbReference type="AlphaFoldDB" id="A0A1J1H5R0"/>
<dbReference type="GO" id="GO:0003723">
    <property type="term" value="F:RNA binding"/>
    <property type="evidence" value="ECO:0007669"/>
    <property type="project" value="InterPro"/>
</dbReference>
<dbReference type="OrthoDB" id="377772at2759"/>
<dbReference type="RefSeq" id="XP_028532904.1">
    <property type="nucleotide sequence ID" value="XM_028676413.1"/>
</dbReference>
<dbReference type="GeneID" id="39736005"/>
<dbReference type="InterPro" id="IPR055256">
    <property type="entry name" value="KH_1_KHDC4/BBP-like"/>
</dbReference>
<dbReference type="OMA" id="NMIQQVR"/>
<evidence type="ECO:0000313" key="3">
    <source>
        <dbReference type="EMBL" id="CRG99899.1"/>
    </source>
</evidence>
<protein>
    <recommendedName>
        <fullName evidence="2">KHDC4/BBP-like KH-domain type I domain-containing protein</fullName>
    </recommendedName>
</protein>
<dbReference type="KEGG" id="prel:PRELSG_0832900"/>
<proteinExistence type="predicted"/>
<feature type="region of interest" description="Disordered" evidence="1">
    <location>
        <begin position="12"/>
        <end position="39"/>
    </location>
</feature>
<dbReference type="Gene3D" id="3.30.70.330">
    <property type="match status" value="1"/>
</dbReference>
<feature type="domain" description="KHDC4/BBP-like KH-domain type I" evidence="2">
    <location>
        <begin position="254"/>
        <end position="323"/>
    </location>
</feature>
<dbReference type="Pfam" id="PF22675">
    <property type="entry name" value="KH-I_KHDC4-BBP"/>
    <property type="match status" value="1"/>
</dbReference>
<dbReference type="SUPFAM" id="SSF54928">
    <property type="entry name" value="RNA-binding domain, RBD"/>
    <property type="match status" value="1"/>
</dbReference>
<dbReference type="InterPro" id="IPR012677">
    <property type="entry name" value="Nucleotide-bd_a/b_plait_sf"/>
</dbReference>
<dbReference type="InterPro" id="IPR036612">
    <property type="entry name" value="KH_dom_type_1_sf"/>
</dbReference>
<name>A0A1J1H5R0_PLARL</name>
<keyword evidence="4" id="KW-1185">Reference proteome</keyword>
<dbReference type="Proteomes" id="UP000220158">
    <property type="component" value="Chromosome 8"/>
</dbReference>
<evidence type="ECO:0000313" key="4">
    <source>
        <dbReference type="Proteomes" id="UP000220158"/>
    </source>
</evidence>
<evidence type="ECO:0000256" key="1">
    <source>
        <dbReference type="SAM" id="MobiDB-lite"/>
    </source>
</evidence>
<dbReference type="EMBL" id="LN835303">
    <property type="protein sequence ID" value="CRG99899.1"/>
    <property type="molecule type" value="Genomic_DNA"/>
</dbReference>
<organism evidence="3 4">
    <name type="scientific">Plasmodium relictum</name>
    <dbReference type="NCBI Taxonomy" id="85471"/>
    <lineage>
        <taxon>Eukaryota</taxon>
        <taxon>Sar</taxon>
        <taxon>Alveolata</taxon>
        <taxon>Apicomplexa</taxon>
        <taxon>Aconoidasida</taxon>
        <taxon>Haemosporida</taxon>
        <taxon>Plasmodiidae</taxon>
        <taxon>Plasmodium</taxon>
        <taxon>Plasmodium (Haemamoeba)</taxon>
    </lineage>
</organism>
<dbReference type="InterPro" id="IPR035979">
    <property type="entry name" value="RBD_domain_sf"/>
</dbReference>